<dbReference type="Pfam" id="PF21088">
    <property type="entry name" value="MS_channel_1st"/>
    <property type="match status" value="1"/>
</dbReference>
<proteinExistence type="inferred from homology"/>
<dbReference type="InterPro" id="IPR049278">
    <property type="entry name" value="MS_channel_C"/>
</dbReference>
<accession>A0A1H3WJL9</accession>
<dbReference type="InterPro" id="IPR011066">
    <property type="entry name" value="MscS_channel_C_sf"/>
</dbReference>
<keyword evidence="3" id="KW-1003">Cell membrane</keyword>
<dbReference type="RefSeq" id="WP_091385531.1">
    <property type="nucleotide sequence ID" value="NZ_FNQO01000001.1"/>
</dbReference>
<evidence type="ECO:0000313" key="12">
    <source>
        <dbReference type="Proteomes" id="UP000198658"/>
    </source>
</evidence>
<dbReference type="InterPro" id="IPR010920">
    <property type="entry name" value="LSM_dom_sf"/>
</dbReference>
<evidence type="ECO:0000256" key="6">
    <source>
        <dbReference type="ARBA" id="ARBA00023136"/>
    </source>
</evidence>
<dbReference type="GO" id="GO:0005886">
    <property type="term" value="C:plasma membrane"/>
    <property type="evidence" value="ECO:0007669"/>
    <property type="project" value="UniProtKB-SubCell"/>
</dbReference>
<dbReference type="InterPro" id="IPR011014">
    <property type="entry name" value="MscS_channel_TM-2"/>
</dbReference>
<keyword evidence="12" id="KW-1185">Reference proteome</keyword>
<gene>
    <name evidence="11" type="ORF">SAMN05216562_0893</name>
</gene>
<feature type="transmembrane region" description="Helical" evidence="7">
    <location>
        <begin position="26"/>
        <end position="47"/>
    </location>
</feature>
<feature type="transmembrane region" description="Helical" evidence="7">
    <location>
        <begin position="210"/>
        <end position="232"/>
    </location>
</feature>
<dbReference type="STRING" id="658218.SAMN05216562_0893"/>
<name>A0A1H3WJL9_9GAMM</name>
<comment type="subcellular location">
    <subcellularLocation>
        <location evidence="1">Cell membrane</location>
        <topology evidence="1">Multi-pass membrane protein</topology>
    </subcellularLocation>
</comment>
<keyword evidence="5 7" id="KW-1133">Transmembrane helix</keyword>
<dbReference type="Pfam" id="PF00924">
    <property type="entry name" value="MS_channel_2nd"/>
    <property type="match status" value="1"/>
</dbReference>
<evidence type="ECO:0000256" key="4">
    <source>
        <dbReference type="ARBA" id="ARBA00022692"/>
    </source>
</evidence>
<dbReference type="Gene3D" id="1.10.287.1260">
    <property type="match status" value="1"/>
</dbReference>
<protein>
    <submittedName>
        <fullName evidence="11">Mechanosensitive ion channel</fullName>
    </submittedName>
</protein>
<dbReference type="Pfam" id="PF21082">
    <property type="entry name" value="MS_channel_3rd"/>
    <property type="match status" value="1"/>
</dbReference>
<evidence type="ECO:0000256" key="5">
    <source>
        <dbReference type="ARBA" id="ARBA00022989"/>
    </source>
</evidence>
<dbReference type="OrthoDB" id="9799209at2"/>
<dbReference type="InterPro" id="IPR006686">
    <property type="entry name" value="MscS_channel_CS"/>
</dbReference>
<dbReference type="SUPFAM" id="SSF82861">
    <property type="entry name" value="Mechanosensitive channel protein MscS (YggB), transmembrane region"/>
    <property type="match status" value="1"/>
</dbReference>
<evidence type="ECO:0000256" key="2">
    <source>
        <dbReference type="ARBA" id="ARBA00008017"/>
    </source>
</evidence>
<evidence type="ECO:0000259" key="9">
    <source>
        <dbReference type="Pfam" id="PF21082"/>
    </source>
</evidence>
<dbReference type="InterPro" id="IPR049142">
    <property type="entry name" value="MS_channel_1st"/>
</dbReference>
<evidence type="ECO:0000259" key="10">
    <source>
        <dbReference type="Pfam" id="PF21088"/>
    </source>
</evidence>
<feature type="transmembrane region" description="Helical" evidence="7">
    <location>
        <begin position="76"/>
        <end position="95"/>
    </location>
</feature>
<dbReference type="PANTHER" id="PTHR30347">
    <property type="entry name" value="POTASSIUM CHANNEL RELATED"/>
    <property type="match status" value="1"/>
</dbReference>
<feature type="domain" description="Mechanosensitive ion channel transmembrane helices 2/3" evidence="10">
    <location>
        <begin position="214"/>
        <end position="254"/>
    </location>
</feature>
<organism evidence="11 12">
    <name type="scientific">Microbulbifer marinus</name>
    <dbReference type="NCBI Taxonomy" id="658218"/>
    <lineage>
        <taxon>Bacteria</taxon>
        <taxon>Pseudomonadati</taxon>
        <taxon>Pseudomonadota</taxon>
        <taxon>Gammaproteobacteria</taxon>
        <taxon>Cellvibrionales</taxon>
        <taxon>Microbulbiferaceae</taxon>
        <taxon>Microbulbifer</taxon>
    </lineage>
</organism>
<reference evidence="12" key="1">
    <citation type="submission" date="2016-10" db="EMBL/GenBank/DDBJ databases">
        <authorList>
            <person name="Varghese N."/>
            <person name="Submissions S."/>
        </authorList>
    </citation>
    <scope>NUCLEOTIDE SEQUENCE [LARGE SCALE GENOMIC DNA]</scope>
    <source>
        <strain evidence="12">CGMCC 1.10657</strain>
    </source>
</reference>
<dbReference type="PROSITE" id="PS01246">
    <property type="entry name" value="UPF0003"/>
    <property type="match status" value="1"/>
</dbReference>
<feature type="transmembrane region" description="Helical" evidence="7">
    <location>
        <begin position="131"/>
        <end position="148"/>
    </location>
</feature>
<evidence type="ECO:0000313" key="11">
    <source>
        <dbReference type="EMBL" id="SDZ87001.1"/>
    </source>
</evidence>
<keyword evidence="4 7" id="KW-0812">Transmembrane</keyword>
<evidence type="ECO:0000259" key="8">
    <source>
        <dbReference type="Pfam" id="PF00924"/>
    </source>
</evidence>
<feature type="transmembrane region" description="Helical" evidence="7">
    <location>
        <begin position="168"/>
        <end position="189"/>
    </location>
</feature>
<keyword evidence="6 7" id="KW-0472">Membrane</keyword>
<feature type="domain" description="Mechanosensitive ion channel MscS" evidence="8">
    <location>
        <begin position="256"/>
        <end position="322"/>
    </location>
</feature>
<dbReference type="PANTHER" id="PTHR30347:SF1">
    <property type="entry name" value="MECHANOSENSITIVE CHANNEL MSCK"/>
    <property type="match status" value="1"/>
</dbReference>
<feature type="domain" description="Mechanosensitive ion channel MscS C-terminal" evidence="9">
    <location>
        <begin position="332"/>
        <end position="420"/>
    </location>
</feature>
<dbReference type="AlphaFoldDB" id="A0A1H3WJL9"/>
<dbReference type="Gene3D" id="2.30.30.60">
    <property type="match status" value="1"/>
</dbReference>
<feature type="transmembrane region" description="Helical" evidence="7">
    <location>
        <begin position="101"/>
        <end position="119"/>
    </location>
</feature>
<dbReference type="EMBL" id="FNQO01000001">
    <property type="protein sequence ID" value="SDZ87001.1"/>
    <property type="molecule type" value="Genomic_DNA"/>
</dbReference>
<dbReference type="SUPFAM" id="SSF82689">
    <property type="entry name" value="Mechanosensitive channel protein MscS (YggB), C-terminal domain"/>
    <property type="match status" value="1"/>
</dbReference>
<dbReference type="GO" id="GO:0008381">
    <property type="term" value="F:mechanosensitive monoatomic ion channel activity"/>
    <property type="evidence" value="ECO:0007669"/>
    <property type="project" value="UniProtKB-ARBA"/>
</dbReference>
<evidence type="ECO:0000256" key="1">
    <source>
        <dbReference type="ARBA" id="ARBA00004651"/>
    </source>
</evidence>
<dbReference type="SUPFAM" id="SSF50182">
    <property type="entry name" value="Sm-like ribonucleoproteins"/>
    <property type="match status" value="1"/>
</dbReference>
<dbReference type="InterPro" id="IPR052702">
    <property type="entry name" value="MscS-like_channel"/>
</dbReference>
<dbReference type="Proteomes" id="UP000198658">
    <property type="component" value="Unassembled WGS sequence"/>
</dbReference>
<sequence>MDTQALLSQLKAQVEKLLAETSEVSIVSQLGVILLIYALSFVITHRLQKHVPVLQRPPESPAAYPLRLLLYRFGRLLFPLLAILLLKVSAAFIPRLIGESWLVQVALAVAIILLFNSFVRVVITNGTAATIFRWVGMPILFLYVVGALDDVVSVLDSMAVEIGNIRLSAYGIVRTLIFGSLLFWLGRVSNSTGQTIIRRQENLDYRTREVIAKLFEILLFVVIAVLILQLMGINLTTLAVFGGAVGVGIGFGLQHIAANLISGIIIILDRSLTLGDYIEMEDGRKGTVVKLSMRSTTLETFDGKDVVVPNEKFISNSFVNWTQKNNKQRYRVDFSVAYSTDVRNTVEIIKQAVARHPQVLSGDELPIEERPDCEIDSFGDNGVNMFVEFWMEGVDDGRNRVGGDLLLIILETLQENGVEIPFPQRDVRLVNSPSRVVAEPSV</sequence>
<comment type="similarity">
    <text evidence="2">Belongs to the MscS (TC 1.A.23) family.</text>
</comment>
<dbReference type="InterPro" id="IPR006685">
    <property type="entry name" value="MscS_channel_2nd"/>
</dbReference>
<feature type="transmembrane region" description="Helical" evidence="7">
    <location>
        <begin position="238"/>
        <end position="268"/>
    </location>
</feature>
<evidence type="ECO:0000256" key="3">
    <source>
        <dbReference type="ARBA" id="ARBA00022475"/>
    </source>
</evidence>
<evidence type="ECO:0000256" key="7">
    <source>
        <dbReference type="SAM" id="Phobius"/>
    </source>
</evidence>
<dbReference type="Gene3D" id="3.30.70.100">
    <property type="match status" value="1"/>
</dbReference>
<dbReference type="InterPro" id="IPR023408">
    <property type="entry name" value="MscS_beta-dom_sf"/>
</dbReference>